<organism evidence="10">
    <name type="scientific">freshwater metagenome</name>
    <dbReference type="NCBI Taxonomy" id="449393"/>
    <lineage>
        <taxon>unclassified sequences</taxon>
        <taxon>metagenomes</taxon>
        <taxon>ecological metagenomes</taxon>
    </lineage>
</organism>
<dbReference type="InterPro" id="IPR050925">
    <property type="entry name" value="Rhomboid_protease_S54"/>
</dbReference>
<dbReference type="AlphaFoldDB" id="A0A6J6GZH1"/>
<dbReference type="GO" id="GO:0016020">
    <property type="term" value="C:membrane"/>
    <property type="evidence" value="ECO:0007669"/>
    <property type="project" value="UniProtKB-SubCell"/>
</dbReference>
<evidence type="ECO:0000256" key="7">
    <source>
        <dbReference type="SAM" id="Phobius"/>
    </source>
</evidence>
<evidence type="ECO:0000256" key="2">
    <source>
        <dbReference type="ARBA" id="ARBA00009045"/>
    </source>
</evidence>
<dbReference type="EMBL" id="CAEZUR010000030">
    <property type="protein sequence ID" value="CAB4605780.1"/>
    <property type="molecule type" value="Genomic_DNA"/>
</dbReference>
<evidence type="ECO:0000313" key="10">
    <source>
        <dbReference type="EMBL" id="CAB4605780.1"/>
    </source>
</evidence>
<evidence type="ECO:0000256" key="5">
    <source>
        <dbReference type="ARBA" id="ARBA00022989"/>
    </source>
</evidence>
<comment type="subcellular location">
    <subcellularLocation>
        <location evidence="1">Membrane</location>
        <topology evidence="1">Multi-pass membrane protein</topology>
    </subcellularLocation>
</comment>
<dbReference type="GO" id="GO:0004252">
    <property type="term" value="F:serine-type endopeptidase activity"/>
    <property type="evidence" value="ECO:0007669"/>
    <property type="project" value="InterPro"/>
</dbReference>
<name>A0A6J6GZH1_9ZZZZ</name>
<feature type="domain" description="Peptidase S54 rhomboid" evidence="8">
    <location>
        <begin position="46"/>
        <end position="174"/>
    </location>
</feature>
<comment type="similarity">
    <text evidence="2">Belongs to the peptidase S54 family.</text>
</comment>
<evidence type="ECO:0000256" key="6">
    <source>
        <dbReference type="ARBA" id="ARBA00023136"/>
    </source>
</evidence>
<accession>A0A6J6GZH1</accession>
<dbReference type="SUPFAM" id="SSF144091">
    <property type="entry name" value="Rhomboid-like"/>
    <property type="match status" value="1"/>
</dbReference>
<dbReference type="Gene3D" id="1.20.1540.10">
    <property type="entry name" value="Rhomboid-like"/>
    <property type="match status" value="1"/>
</dbReference>
<keyword evidence="5 7" id="KW-1133">Transmembrane helix</keyword>
<keyword evidence="6 7" id="KW-0472">Membrane</keyword>
<evidence type="ECO:0000256" key="3">
    <source>
        <dbReference type="ARBA" id="ARBA00022692"/>
    </source>
</evidence>
<feature type="transmembrane region" description="Helical" evidence="7">
    <location>
        <begin position="140"/>
        <end position="173"/>
    </location>
</feature>
<evidence type="ECO:0000256" key="4">
    <source>
        <dbReference type="ARBA" id="ARBA00022801"/>
    </source>
</evidence>
<dbReference type="PANTHER" id="PTHR43731">
    <property type="entry name" value="RHOMBOID PROTEASE"/>
    <property type="match status" value="1"/>
</dbReference>
<keyword evidence="4" id="KW-0378">Hydrolase</keyword>
<dbReference type="Pfam" id="PF01694">
    <property type="entry name" value="Rhomboid"/>
    <property type="match status" value="1"/>
</dbReference>
<dbReference type="EMBL" id="CAEZSN010000016">
    <property type="protein sequence ID" value="CAB4536015.1"/>
    <property type="molecule type" value="Genomic_DNA"/>
</dbReference>
<reference evidence="10" key="1">
    <citation type="submission" date="2020-05" db="EMBL/GenBank/DDBJ databases">
        <authorList>
            <person name="Chiriac C."/>
            <person name="Salcher M."/>
            <person name="Ghai R."/>
            <person name="Kavagutti S V."/>
        </authorList>
    </citation>
    <scope>NUCLEOTIDE SEQUENCE</scope>
</reference>
<feature type="transmembrane region" description="Helical" evidence="7">
    <location>
        <begin position="109"/>
        <end position="128"/>
    </location>
</feature>
<evidence type="ECO:0000259" key="8">
    <source>
        <dbReference type="Pfam" id="PF01694"/>
    </source>
</evidence>
<dbReference type="PANTHER" id="PTHR43731:SF14">
    <property type="entry name" value="PRESENILIN-ASSOCIATED RHOMBOID-LIKE PROTEIN, MITOCHONDRIAL"/>
    <property type="match status" value="1"/>
</dbReference>
<feature type="transmembrane region" description="Helical" evidence="7">
    <location>
        <begin position="86"/>
        <end position="103"/>
    </location>
</feature>
<proteinExistence type="inferred from homology"/>
<sequence>MNSFMGRGRVTKTLIGINLLVFLAQLASNNNVTMLLALKPDSVFSEPWTIITSGFAHSGWLHILLNMYSLWIFGEAIEEFIGPKRFLWLYLLSIVGGSLAYIFVDDGGWVVGASGGIFGLMGAYFIIIRALGFRSSQMLVLIGINVFLGFTSPGIAISAHIGGLIAGAAIAWYYTVRKR</sequence>
<dbReference type="InterPro" id="IPR035952">
    <property type="entry name" value="Rhomboid-like_sf"/>
</dbReference>
<evidence type="ECO:0000313" key="9">
    <source>
        <dbReference type="EMBL" id="CAB4536015.1"/>
    </source>
</evidence>
<dbReference type="InterPro" id="IPR022764">
    <property type="entry name" value="Peptidase_S54_rhomboid_dom"/>
</dbReference>
<feature type="transmembrane region" description="Helical" evidence="7">
    <location>
        <begin position="53"/>
        <end position="74"/>
    </location>
</feature>
<gene>
    <name evidence="9" type="ORF">UFOPK1433_00229</name>
    <name evidence="10" type="ORF">UFOPK1843_00496</name>
</gene>
<evidence type="ECO:0000256" key="1">
    <source>
        <dbReference type="ARBA" id="ARBA00004141"/>
    </source>
</evidence>
<protein>
    <submittedName>
        <fullName evidence="10">Unannotated protein</fullName>
    </submittedName>
</protein>
<keyword evidence="3 7" id="KW-0812">Transmembrane</keyword>